<dbReference type="InterPro" id="IPR005532">
    <property type="entry name" value="SUMF_dom"/>
</dbReference>
<evidence type="ECO:0000259" key="2">
    <source>
        <dbReference type="Pfam" id="PF03781"/>
    </source>
</evidence>
<feature type="region of interest" description="Disordered" evidence="1">
    <location>
        <begin position="1"/>
        <end position="23"/>
    </location>
</feature>
<dbReference type="Gene3D" id="3.90.1580.10">
    <property type="entry name" value="paralog of FGE (formylglycine-generating enzyme)"/>
    <property type="match status" value="1"/>
</dbReference>
<dbReference type="Pfam" id="PF03781">
    <property type="entry name" value="FGE-sulfatase"/>
    <property type="match status" value="1"/>
</dbReference>
<evidence type="ECO:0000256" key="1">
    <source>
        <dbReference type="SAM" id="MobiDB-lite"/>
    </source>
</evidence>
<dbReference type="GO" id="GO:0120147">
    <property type="term" value="F:formylglycine-generating oxidase activity"/>
    <property type="evidence" value="ECO:0007669"/>
    <property type="project" value="TreeGrafter"/>
</dbReference>
<dbReference type="InterPro" id="IPR051043">
    <property type="entry name" value="Sulfatase_Mod_Factor_Kinase"/>
</dbReference>
<name>A0AB39UUM0_9GAMM</name>
<evidence type="ECO:0000313" key="3">
    <source>
        <dbReference type="EMBL" id="XDT71658.1"/>
    </source>
</evidence>
<dbReference type="KEGG" id="tcd:AAIA72_12680"/>
<sequence>MQNQHHFRRHTKAPQLAIDQLNPEPQPAWPDVHTLRRLFMLGLVVALIALAGCRTEADIQKDVDALVRKTLDNMVFVEGGSFMMGDFRDPESGLYHTWGADSKPAHKVTLDSYHIGKYEVTWGEYDLYTEANDLPRLLWDKDWQREAYNRQPQYPAGVSWPHARDYCLWLGKLTGLPFDLPTEAQWEYAARSRGQLVPFATDNGKMEPGRNYYPAQKATLYPPGSWPSNPLGLYDMSGNAAEWVLDWYDAEYYSKSPEKNPRGPESGTMKIFRGGIYGESPSGANVFVRQEEPEESWREDLPGGGFRCAINTAAIHHID</sequence>
<dbReference type="RefSeq" id="WP_369600684.1">
    <property type="nucleotide sequence ID" value="NZ_CP154858.1"/>
</dbReference>
<dbReference type="PANTHER" id="PTHR23150">
    <property type="entry name" value="SULFATASE MODIFYING FACTOR 1, 2"/>
    <property type="match status" value="1"/>
</dbReference>
<proteinExistence type="predicted"/>
<dbReference type="SUPFAM" id="SSF56436">
    <property type="entry name" value="C-type lectin-like"/>
    <property type="match status" value="1"/>
</dbReference>
<feature type="compositionally biased region" description="Basic residues" evidence="1">
    <location>
        <begin position="1"/>
        <end position="12"/>
    </location>
</feature>
<feature type="domain" description="Sulfatase-modifying factor enzyme-like" evidence="2">
    <location>
        <begin position="71"/>
        <end position="309"/>
    </location>
</feature>
<protein>
    <submittedName>
        <fullName evidence="3">SUMF1/EgtB/PvdO family nonheme iron enzyme</fullName>
    </submittedName>
</protein>
<gene>
    <name evidence="3" type="ORF">AAIA72_12680</name>
</gene>
<accession>A0AB39UUM0</accession>
<dbReference type="EMBL" id="CP154858">
    <property type="protein sequence ID" value="XDT71658.1"/>
    <property type="molecule type" value="Genomic_DNA"/>
</dbReference>
<dbReference type="InterPro" id="IPR016187">
    <property type="entry name" value="CTDL_fold"/>
</dbReference>
<dbReference type="InterPro" id="IPR042095">
    <property type="entry name" value="SUMF_sf"/>
</dbReference>
<dbReference type="PANTHER" id="PTHR23150:SF19">
    <property type="entry name" value="FORMYLGLYCINE-GENERATING ENZYME"/>
    <property type="match status" value="1"/>
</dbReference>
<organism evidence="3">
    <name type="scientific">Thermohahella caldifontis</name>
    <dbReference type="NCBI Taxonomy" id="3142973"/>
    <lineage>
        <taxon>Bacteria</taxon>
        <taxon>Pseudomonadati</taxon>
        <taxon>Pseudomonadota</taxon>
        <taxon>Gammaproteobacteria</taxon>
        <taxon>Oceanospirillales</taxon>
        <taxon>Hahellaceae</taxon>
        <taxon>Thermohahella</taxon>
    </lineage>
</organism>
<dbReference type="AlphaFoldDB" id="A0AB39UUM0"/>
<reference evidence="3" key="1">
    <citation type="submission" date="2024-05" db="EMBL/GenBank/DDBJ databases">
        <title>Genome sequencing of novel strain.</title>
        <authorList>
            <person name="Ganbat D."/>
            <person name="Ganbat S."/>
            <person name="Lee S.-J."/>
        </authorList>
    </citation>
    <scope>NUCLEOTIDE SEQUENCE</scope>
    <source>
        <strain evidence="3">SMD15-11</strain>
    </source>
</reference>